<evidence type="ECO:0000256" key="6">
    <source>
        <dbReference type="ARBA" id="ARBA00023098"/>
    </source>
</evidence>
<evidence type="ECO:0000256" key="11">
    <source>
        <dbReference type="ARBA" id="ARBA00047906"/>
    </source>
</evidence>
<keyword evidence="7" id="KW-0496">Mitochondrion</keyword>
<evidence type="ECO:0000259" key="13">
    <source>
        <dbReference type="SMART" id="SM00563"/>
    </source>
</evidence>
<comment type="catalytic activity">
    <reaction evidence="11">
        <text>1'-[1,2-diacyl-sn-glycero-3-phospho],3'-[1-acyl-sn-glycero-3-phospho]-glycerol + a 1,2-diacyl-sn-glycero-3-phosphocholine = a cardiolipin + a 1-acyl-sn-glycero-3-phosphocholine</text>
        <dbReference type="Rhea" id="RHEA:33731"/>
        <dbReference type="ChEBI" id="CHEBI:57643"/>
        <dbReference type="ChEBI" id="CHEBI:58168"/>
        <dbReference type="ChEBI" id="CHEBI:62237"/>
        <dbReference type="ChEBI" id="CHEBI:64743"/>
    </reaction>
    <physiologicalReaction direction="left-to-right" evidence="11">
        <dbReference type="Rhea" id="RHEA:33732"/>
    </physiologicalReaction>
    <physiologicalReaction direction="right-to-left" evidence="11">
        <dbReference type="Rhea" id="RHEA:33733"/>
    </physiologicalReaction>
</comment>
<sequence>MTLPDVQRRGENVINQYPRENALWQFLSKSTCIFVIAASKLFMKCFYKVELENFETLHKSMEEAKRTGRGFVTIMNHSSVVDDPFVWACLPLKMYANLQNIRWCLGAKNICFSNCIYGNFFSLGQVLPTERFGKGPFQDAIDGSIAILNSQWKRHSSWVHIFPEGYVLQLQQPYNNSMRYFRWGVSRMILETDRPPVVLPIFTTGFEKMFTESNDVNIFKNTWKTMGSTAKISVGQPVPDEIIVRYREQWKTLMDKHLKEGETDLNDELKYGKEATDLRSQLAAELREQVAQIREKRKDLQPEDPRFKSVDWWTKYTKTEGASDPDIKFIGVNWAVKRFQPHVNNDDQ</sequence>
<dbReference type="PANTHER" id="PTHR12497">
    <property type="entry name" value="TAZ PROTEIN TAFAZZIN"/>
    <property type="match status" value="1"/>
</dbReference>
<evidence type="ECO:0000256" key="1">
    <source>
        <dbReference type="ARBA" id="ARBA00004137"/>
    </source>
</evidence>
<dbReference type="GO" id="GO:0005741">
    <property type="term" value="C:mitochondrial outer membrane"/>
    <property type="evidence" value="ECO:0007669"/>
    <property type="project" value="UniProtKB-SubCell"/>
</dbReference>
<dbReference type="InterPro" id="IPR002123">
    <property type="entry name" value="Plipid/glycerol_acylTrfase"/>
</dbReference>
<name>J7S308_HUIN7</name>
<accession>J7S308</accession>
<keyword evidence="8" id="KW-0472">Membrane</keyword>
<reference evidence="14 15" key="1">
    <citation type="journal article" date="2011" name="Proc. Natl. Acad. Sci. U.S.A.">
        <title>Evolutionary erosion of yeast sex chromosomes by mating-type switching accidents.</title>
        <authorList>
            <person name="Gordon J.L."/>
            <person name="Armisen D."/>
            <person name="Proux-Wera E."/>
            <person name="Oheigeartaigh S.S."/>
            <person name="Byrne K.P."/>
            <person name="Wolfe K.H."/>
        </authorList>
    </citation>
    <scope>NUCLEOTIDE SEQUENCE [LARGE SCALE GENOMIC DNA]</scope>
    <source>
        <strain evidence="15">ATCC MYA-139 / BCRC 22969 / CBS 8797 / CCRC 22969 / KCTC 17520 / NBRC 10181 / NCYC 3082</strain>
    </source>
</reference>
<proteinExistence type="inferred from homology"/>
<keyword evidence="6" id="KW-0443">Lipid metabolism</keyword>
<dbReference type="GO" id="GO:0005743">
    <property type="term" value="C:mitochondrial inner membrane"/>
    <property type="evidence" value="ECO:0007669"/>
    <property type="project" value="UniProtKB-SubCell"/>
</dbReference>
<dbReference type="Pfam" id="PF01553">
    <property type="entry name" value="Acyltransferase"/>
    <property type="match status" value="1"/>
</dbReference>
<evidence type="ECO:0000313" key="15">
    <source>
        <dbReference type="Proteomes" id="UP000006310"/>
    </source>
</evidence>
<keyword evidence="3" id="KW-0808">Transferase</keyword>
<evidence type="ECO:0000256" key="12">
    <source>
        <dbReference type="RuleBase" id="RU365062"/>
    </source>
</evidence>
<dbReference type="AlphaFoldDB" id="J7S308"/>
<keyword evidence="4" id="KW-1000">Mitochondrion outer membrane</keyword>
<evidence type="ECO:0000256" key="7">
    <source>
        <dbReference type="ARBA" id="ARBA00023128"/>
    </source>
</evidence>
<dbReference type="GeneID" id="34524074"/>
<evidence type="ECO:0000256" key="2">
    <source>
        <dbReference type="ARBA" id="ARBA00010524"/>
    </source>
</evidence>
<dbReference type="GO" id="GO:0097250">
    <property type="term" value="P:mitochondrial respirasome assembly"/>
    <property type="evidence" value="ECO:0007669"/>
    <property type="project" value="EnsemblFungi"/>
</dbReference>
<dbReference type="InterPro" id="IPR000872">
    <property type="entry name" value="Tafazzin"/>
</dbReference>
<keyword evidence="5" id="KW-0999">Mitochondrion inner membrane</keyword>
<dbReference type="GO" id="GO:0047184">
    <property type="term" value="F:1-acylglycerophosphocholine O-acyltransferase activity"/>
    <property type="evidence" value="ECO:0007669"/>
    <property type="project" value="EnsemblFungi"/>
</dbReference>
<evidence type="ECO:0000256" key="4">
    <source>
        <dbReference type="ARBA" id="ARBA00022787"/>
    </source>
</evidence>
<dbReference type="SUPFAM" id="SSF69593">
    <property type="entry name" value="Glycerol-3-phosphate (1)-acyltransferase"/>
    <property type="match status" value="1"/>
</dbReference>
<dbReference type="KEGG" id="kng:KNAG_0A07870"/>
<dbReference type="eggNOG" id="KOG2847">
    <property type="taxonomic scope" value="Eukaryota"/>
</dbReference>
<dbReference type="RefSeq" id="XP_022462685.1">
    <property type="nucleotide sequence ID" value="XM_022611258.1"/>
</dbReference>
<evidence type="ECO:0000256" key="5">
    <source>
        <dbReference type="ARBA" id="ARBA00022792"/>
    </source>
</evidence>
<dbReference type="OrthoDB" id="193467at2759"/>
<reference evidence="15" key="2">
    <citation type="submission" date="2012-08" db="EMBL/GenBank/DDBJ databases">
        <title>Genome sequence of Kazachstania naganishii.</title>
        <authorList>
            <person name="Gordon J.L."/>
            <person name="Armisen D."/>
            <person name="Proux-Wera E."/>
            <person name="OhEigeartaigh S.S."/>
            <person name="Byrne K.P."/>
            <person name="Wolfe K.H."/>
        </authorList>
    </citation>
    <scope>NUCLEOTIDE SEQUENCE [LARGE SCALE GENOMIC DNA]</scope>
    <source>
        <strain evidence="15">ATCC MYA-139 / BCRC 22969 / CBS 8797 / CCRC 22969 / KCTC 17520 / NBRC 10181 / NCYC 3082</strain>
    </source>
</reference>
<dbReference type="GO" id="GO:0008654">
    <property type="term" value="P:phospholipid biosynthetic process"/>
    <property type="evidence" value="ECO:0007669"/>
    <property type="project" value="EnsemblFungi"/>
</dbReference>
<evidence type="ECO:0000256" key="9">
    <source>
        <dbReference type="ARBA" id="ARBA00023315"/>
    </source>
</evidence>
<dbReference type="CDD" id="cd07989">
    <property type="entry name" value="LPLAT_AGPAT-like"/>
    <property type="match status" value="1"/>
</dbReference>
<dbReference type="OMA" id="CEKPLES"/>
<dbReference type="PANTHER" id="PTHR12497:SF0">
    <property type="entry name" value="TAFAZZIN"/>
    <property type="match status" value="1"/>
</dbReference>
<dbReference type="GO" id="GO:0007007">
    <property type="term" value="P:inner mitochondrial membrane organization"/>
    <property type="evidence" value="ECO:0007669"/>
    <property type="project" value="EnsemblFungi"/>
</dbReference>
<dbReference type="PRINTS" id="PR00979">
    <property type="entry name" value="TAFAZZIN"/>
</dbReference>
<gene>
    <name evidence="14" type="primary">KNAG0A07870</name>
    <name evidence="14" type="ordered locus">KNAG_0A07870</name>
</gene>
<dbReference type="SMART" id="SM00563">
    <property type="entry name" value="PlsC"/>
    <property type="match status" value="1"/>
</dbReference>
<dbReference type="GO" id="GO:0035965">
    <property type="term" value="P:cardiolipin acyl-chain remodeling"/>
    <property type="evidence" value="ECO:0007669"/>
    <property type="project" value="EnsemblFungi"/>
</dbReference>
<evidence type="ECO:0000313" key="14">
    <source>
        <dbReference type="EMBL" id="CCK68439.1"/>
    </source>
</evidence>
<dbReference type="EMBL" id="HE978314">
    <property type="protein sequence ID" value="CCK68439.1"/>
    <property type="molecule type" value="Genomic_DNA"/>
</dbReference>
<dbReference type="GO" id="GO:0042773">
    <property type="term" value="P:ATP synthesis coupled electron transport"/>
    <property type="evidence" value="ECO:0007669"/>
    <property type="project" value="EnsemblFungi"/>
</dbReference>
<comment type="subcellular location">
    <subcellularLocation>
        <location evidence="1">Mitochondrion inner membrane</location>
        <topology evidence="1">Peripheral membrane protein</topology>
        <orientation evidence="1">Intermembrane side</orientation>
    </subcellularLocation>
    <subcellularLocation>
        <location evidence="10">Mitochondrion outer membrane</location>
        <topology evidence="10">Peripheral membrane protein</topology>
        <orientation evidence="10">Intermembrane side</orientation>
    </subcellularLocation>
</comment>
<evidence type="ECO:0000256" key="8">
    <source>
        <dbReference type="ARBA" id="ARBA00023136"/>
    </source>
</evidence>
<dbReference type="Proteomes" id="UP000006310">
    <property type="component" value="Chromosome 1"/>
</dbReference>
<comment type="similarity">
    <text evidence="2 12">Belongs to the taffazin family.</text>
</comment>
<protein>
    <recommendedName>
        <fullName evidence="12">Tafazzin family protein</fullName>
    </recommendedName>
</protein>
<keyword evidence="9" id="KW-0012">Acyltransferase</keyword>
<keyword evidence="15" id="KW-1185">Reference proteome</keyword>
<organism evidence="14 15">
    <name type="scientific">Huiozyma naganishii (strain ATCC MYA-139 / BCRC 22969 / CBS 8797 / KCTC 17520 / NBRC 10181 / NCYC 3082 / Yp74L-3)</name>
    <name type="common">Yeast</name>
    <name type="synonym">Kazachstania naganishii</name>
    <dbReference type="NCBI Taxonomy" id="1071383"/>
    <lineage>
        <taxon>Eukaryota</taxon>
        <taxon>Fungi</taxon>
        <taxon>Dikarya</taxon>
        <taxon>Ascomycota</taxon>
        <taxon>Saccharomycotina</taxon>
        <taxon>Saccharomycetes</taxon>
        <taxon>Saccharomycetales</taxon>
        <taxon>Saccharomycetaceae</taxon>
        <taxon>Huiozyma</taxon>
    </lineage>
</organism>
<dbReference type="STRING" id="1071383.J7S308"/>
<evidence type="ECO:0000256" key="10">
    <source>
        <dbReference type="ARBA" id="ARBA00024323"/>
    </source>
</evidence>
<dbReference type="HOGENOM" id="CLU_046747_1_1_1"/>
<evidence type="ECO:0000256" key="3">
    <source>
        <dbReference type="ARBA" id="ARBA00022679"/>
    </source>
</evidence>
<feature type="domain" description="Phospholipid/glycerol acyltransferase" evidence="13">
    <location>
        <begin position="71"/>
        <end position="206"/>
    </location>
</feature>